<protein>
    <recommendedName>
        <fullName evidence="4">Terpene synthase metal-binding domain-containing protein</fullName>
    </recommendedName>
</protein>
<keyword evidence="1" id="KW-0460">Magnesium</keyword>
<dbReference type="GO" id="GO:0010333">
    <property type="term" value="F:terpene synthase activity"/>
    <property type="evidence" value="ECO:0007669"/>
    <property type="project" value="InterPro"/>
</dbReference>
<dbReference type="Pfam" id="PF19086">
    <property type="entry name" value="Terpene_syn_C_2"/>
    <property type="match status" value="1"/>
</dbReference>
<dbReference type="InterPro" id="IPR008949">
    <property type="entry name" value="Isoprenoid_synthase_dom_sf"/>
</dbReference>
<dbReference type="PANTHER" id="PTHR31225">
    <property type="entry name" value="OS04G0344100 PROTEIN-RELATED"/>
    <property type="match status" value="1"/>
</dbReference>
<evidence type="ECO:0000256" key="1">
    <source>
        <dbReference type="ARBA" id="ARBA00022842"/>
    </source>
</evidence>
<dbReference type="Proteomes" id="UP000593579">
    <property type="component" value="Unassembled WGS sequence"/>
</dbReference>
<name>A0A7J9BTB7_GOSGO</name>
<dbReference type="Gene3D" id="1.10.600.10">
    <property type="entry name" value="Farnesyl Diphosphate Synthase"/>
    <property type="match status" value="1"/>
</dbReference>
<reference evidence="2 3" key="1">
    <citation type="journal article" date="2019" name="Genome Biol. Evol.">
        <title>Insights into the evolution of the New World diploid cottons (Gossypium, subgenus Houzingenia) based on genome sequencing.</title>
        <authorList>
            <person name="Grover C.E."/>
            <person name="Arick M.A. 2nd"/>
            <person name="Thrash A."/>
            <person name="Conover J.L."/>
            <person name="Sanders W.S."/>
            <person name="Peterson D.G."/>
            <person name="Frelichowski J.E."/>
            <person name="Scheffler J.A."/>
            <person name="Scheffler B.E."/>
            <person name="Wendel J.F."/>
        </authorList>
    </citation>
    <scope>NUCLEOTIDE SEQUENCE [LARGE SCALE GENOMIC DNA]</scope>
    <source>
        <strain evidence="2">5</strain>
        <tissue evidence="2">Leaf</tissue>
    </source>
</reference>
<dbReference type="PANTHER" id="PTHR31225:SF9">
    <property type="entry name" value="TERPENE SYNTHASE 10"/>
    <property type="match status" value="1"/>
</dbReference>
<dbReference type="AlphaFoldDB" id="A0A7J9BTB7"/>
<accession>A0A7J9BTB7</accession>
<evidence type="ECO:0008006" key="4">
    <source>
        <dbReference type="Google" id="ProtNLM"/>
    </source>
</evidence>
<gene>
    <name evidence="2" type="ORF">Gogos_012714</name>
</gene>
<dbReference type="InterPro" id="IPR050148">
    <property type="entry name" value="Terpene_synthase-like"/>
</dbReference>
<proteinExistence type="predicted"/>
<dbReference type="GO" id="GO:0016114">
    <property type="term" value="P:terpenoid biosynthetic process"/>
    <property type="evidence" value="ECO:0007669"/>
    <property type="project" value="InterPro"/>
</dbReference>
<evidence type="ECO:0000313" key="3">
    <source>
        <dbReference type="Proteomes" id="UP000593579"/>
    </source>
</evidence>
<dbReference type="OrthoDB" id="1936865at2759"/>
<dbReference type="EMBL" id="JABEZY010000006">
    <property type="protein sequence ID" value="MBA0739439.1"/>
    <property type="molecule type" value="Genomic_DNA"/>
</dbReference>
<dbReference type="SUPFAM" id="SSF48576">
    <property type="entry name" value="Terpenoid synthases"/>
    <property type="match status" value="1"/>
</dbReference>
<comment type="caution">
    <text evidence="2">The sequence shown here is derived from an EMBL/GenBank/DDBJ whole genome shotgun (WGS) entry which is preliminary data.</text>
</comment>
<sequence length="131" mass="15093">MKICFFALYNSINEIAFDNLKEHGFHTIPLLKKADELKRGDVPKSIQCYMHETGCSEVEAHEHVKKLIDATWKRMNGEYLMSHSPLSLPFKHIALNLVRIAQCMYQYGDNHGIEDQKTNDHVLLLLVLSIP</sequence>
<organism evidence="2 3">
    <name type="scientific">Gossypium gossypioides</name>
    <name type="common">Mexican cotton</name>
    <name type="synonym">Selera gossypioides</name>
    <dbReference type="NCBI Taxonomy" id="34282"/>
    <lineage>
        <taxon>Eukaryota</taxon>
        <taxon>Viridiplantae</taxon>
        <taxon>Streptophyta</taxon>
        <taxon>Embryophyta</taxon>
        <taxon>Tracheophyta</taxon>
        <taxon>Spermatophyta</taxon>
        <taxon>Magnoliopsida</taxon>
        <taxon>eudicotyledons</taxon>
        <taxon>Gunneridae</taxon>
        <taxon>Pentapetalae</taxon>
        <taxon>rosids</taxon>
        <taxon>malvids</taxon>
        <taxon>Malvales</taxon>
        <taxon>Malvaceae</taxon>
        <taxon>Malvoideae</taxon>
        <taxon>Gossypium</taxon>
    </lineage>
</organism>
<keyword evidence="3" id="KW-1185">Reference proteome</keyword>
<evidence type="ECO:0000313" key="2">
    <source>
        <dbReference type="EMBL" id="MBA0739439.1"/>
    </source>
</evidence>